<dbReference type="Pfam" id="PF01899">
    <property type="entry name" value="MNHE"/>
    <property type="match status" value="1"/>
</dbReference>
<keyword evidence="10" id="KW-1185">Reference proteome</keyword>
<dbReference type="PIRSF" id="PIRSF019239">
    <property type="entry name" value="MrpE"/>
    <property type="match status" value="1"/>
</dbReference>
<dbReference type="PATRIC" id="fig|1121305.3.peg.1706"/>
<evidence type="ECO:0000256" key="7">
    <source>
        <dbReference type="ARBA" id="ARBA00023136"/>
    </source>
</evidence>
<dbReference type="STRING" id="1121305.CLCOL_17040"/>
<name>A0A151AM43_9CLOT</name>
<dbReference type="EMBL" id="LTBB01000008">
    <property type="protein sequence ID" value="KYH28691.1"/>
    <property type="molecule type" value="Genomic_DNA"/>
</dbReference>
<keyword evidence="5 8" id="KW-0812">Transmembrane</keyword>
<accession>A0A151AM43</accession>
<feature type="transmembrane region" description="Helical" evidence="8">
    <location>
        <begin position="60"/>
        <end position="79"/>
    </location>
</feature>
<dbReference type="InterPro" id="IPR002758">
    <property type="entry name" value="Cation_antiport_E"/>
</dbReference>
<keyword evidence="6 8" id="KW-1133">Transmembrane helix</keyword>
<evidence type="ECO:0000313" key="9">
    <source>
        <dbReference type="EMBL" id="KYH28691.1"/>
    </source>
</evidence>
<feature type="transmembrane region" description="Helical" evidence="8">
    <location>
        <begin position="22"/>
        <end position="40"/>
    </location>
</feature>
<gene>
    <name evidence="9" type="primary">mrpE</name>
    <name evidence="9" type="ORF">CLCOL_17040</name>
</gene>
<dbReference type="GO" id="GO:0008324">
    <property type="term" value="F:monoatomic cation transmembrane transporter activity"/>
    <property type="evidence" value="ECO:0007669"/>
    <property type="project" value="InterPro"/>
</dbReference>
<comment type="subcellular location">
    <subcellularLocation>
        <location evidence="1">Cell membrane</location>
        <topology evidence="1">Multi-pass membrane protein</topology>
    </subcellularLocation>
</comment>
<comment type="similarity">
    <text evidence="2">Belongs to the CPA3 antiporters (TC 2.A.63) subunit E family.</text>
</comment>
<evidence type="ECO:0000256" key="3">
    <source>
        <dbReference type="ARBA" id="ARBA00022449"/>
    </source>
</evidence>
<dbReference type="RefSeq" id="WP_061858543.1">
    <property type="nucleotide sequence ID" value="NZ_LTBB01000008.1"/>
</dbReference>
<evidence type="ECO:0000256" key="1">
    <source>
        <dbReference type="ARBA" id="ARBA00004651"/>
    </source>
</evidence>
<evidence type="ECO:0000313" key="10">
    <source>
        <dbReference type="Proteomes" id="UP000075374"/>
    </source>
</evidence>
<keyword evidence="4" id="KW-1003">Cell membrane</keyword>
<evidence type="ECO:0000256" key="2">
    <source>
        <dbReference type="ARBA" id="ARBA00006228"/>
    </source>
</evidence>
<dbReference type="PANTHER" id="PTHR34584:SF1">
    <property type="entry name" value="NA(+)_H(+) ANTIPORTER SUBUNIT E1"/>
    <property type="match status" value="1"/>
</dbReference>
<evidence type="ECO:0000256" key="8">
    <source>
        <dbReference type="SAM" id="Phobius"/>
    </source>
</evidence>
<keyword evidence="7 8" id="KW-0472">Membrane</keyword>
<keyword evidence="3" id="KW-0050">Antiport</keyword>
<keyword evidence="3" id="KW-0813">Transport</keyword>
<dbReference type="GO" id="GO:0005886">
    <property type="term" value="C:plasma membrane"/>
    <property type="evidence" value="ECO:0007669"/>
    <property type="project" value="UniProtKB-SubCell"/>
</dbReference>
<dbReference type="GO" id="GO:0015297">
    <property type="term" value="F:antiporter activity"/>
    <property type="evidence" value="ECO:0007669"/>
    <property type="project" value="UniProtKB-KW"/>
</dbReference>
<sequence>MTYKVILLYILYWIILSESKDLQTIIIGILLCASTAYISARFSGEYRSKQKVFMEKVKYAIIYVLILLKEIVIANFQVAKKVLSPSMDISPTVVSIKTKLESDFYKTILANSITLTPGTITVSMENDTLTIHCLEKHYIEGLVNSKFEEILLKAEGCK</sequence>
<evidence type="ECO:0000256" key="5">
    <source>
        <dbReference type="ARBA" id="ARBA00022692"/>
    </source>
</evidence>
<evidence type="ECO:0000256" key="4">
    <source>
        <dbReference type="ARBA" id="ARBA00022475"/>
    </source>
</evidence>
<evidence type="ECO:0000256" key="6">
    <source>
        <dbReference type="ARBA" id="ARBA00022989"/>
    </source>
</evidence>
<dbReference type="PANTHER" id="PTHR34584">
    <property type="entry name" value="NA(+)/H(+) ANTIPORTER SUBUNIT E1"/>
    <property type="match status" value="1"/>
</dbReference>
<reference evidence="9 10" key="1">
    <citation type="submission" date="2016-02" db="EMBL/GenBank/DDBJ databases">
        <title>Genome sequence of Clostridium colicanis DSM 13634.</title>
        <authorList>
            <person name="Poehlein A."/>
            <person name="Daniel R."/>
        </authorList>
    </citation>
    <scope>NUCLEOTIDE SEQUENCE [LARGE SCALE GENOMIC DNA]</scope>
    <source>
        <strain evidence="9 10">DSM 13634</strain>
    </source>
</reference>
<organism evidence="9 10">
    <name type="scientific">Clostridium colicanis DSM 13634</name>
    <dbReference type="NCBI Taxonomy" id="1121305"/>
    <lineage>
        <taxon>Bacteria</taxon>
        <taxon>Bacillati</taxon>
        <taxon>Bacillota</taxon>
        <taxon>Clostridia</taxon>
        <taxon>Eubacteriales</taxon>
        <taxon>Clostridiaceae</taxon>
        <taxon>Clostridium</taxon>
    </lineage>
</organism>
<dbReference type="Proteomes" id="UP000075374">
    <property type="component" value="Unassembled WGS sequence"/>
</dbReference>
<dbReference type="AlphaFoldDB" id="A0A151AM43"/>
<proteinExistence type="inferred from homology"/>
<protein>
    <submittedName>
        <fullName evidence="9">Na(+)/H(+) antiporter subunit E</fullName>
    </submittedName>
</protein>
<comment type="caution">
    <text evidence="9">The sequence shown here is derived from an EMBL/GenBank/DDBJ whole genome shotgun (WGS) entry which is preliminary data.</text>
</comment>